<keyword evidence="4" id="KW-1185">Reference proteome</keyword>
<name>A0ABV5JS08_9ACTN</name>
<dbReference type="Proteomes" id="UP001589700">
    <property type="component" value="Unassembled WGS sequence"/>
</dbReference>
<dbReference type="InterPro" id="IPR001647">
    <property type="entry name" value="HTH_TetR"/>
</dbReference>
<sequence>MSRSSAETRQALYAAGLRRFATEGWRSARVRDIVADAGQANDSAINYHFGSRSGLLGEILNRGVARMEDERRADLERWTAATPELGEVVRGVVAPLADLLLDDEGRCLLRVIAQVGPLTEVGRTVTAAPVEGTVLQEQLALLVAGASQRCGEEVARHRVRQLVVMATSELAVRAEGEVGDPPSHAEYVADLIDWLALGLARPRVAVAENDIEANLKVF</sequence>
<keyword evidence="1" id="KW-0238">DNA-binding</keyword>
<accession>A0ABV5JS08</accession>
<gene>
    <name evidence="3" type="ORF">ACFFVD_12045</name>
</gene>
<dbReference type="SUPFAM" id="SSF46689">
    <property type="entry name" value="Homeodomain-like"/>
    <property type="match status" value="1"/>
</dbReference>
<protein>
    <submittedName>
        <fullName evidence="3">TetR/AcrR family transcriptional regulator</fullName>
    </submittedName>
</protein>
<evidence type="ECO:0000313" key="4">
    <source>
        <dbReference type="Proteomes" id="UP001589700"/>
    </source>
</evidence>
<evidence type="ECO:0000256" key="1">
    <source>
        <dbReference type="ARBA" id="ARBA00023125"/>
    </source>
</evidence>
<proteinExistence type="predicted"/>
<dbReference type="RefSeq" id="WP_182631089.1">
    <property type="nucleotide sequence ID" value="NZ_JAALDM010000028.1"/>
</dbReference>
<organism evidence="3 4">
    <name type="scientific">Dietzia aerolata</name>
    <dbReference type="NCBI Taxonomy" id="595984"/>
    <lineage>
        <taxon>Bacteria</taxon>
        <taxon>Bacillati</taxon>
        <taxon>Actinomycetota</taxon>
        <taxon>Actinomycetes</taxon>
        <taxon>Mycobacteriales</taxon>
        <taxon>Dietziaceae</taxon>
        <taxon>Dietzia</taxon>
    </lineage>
</organism>
<feature type="domain" description="HTH tetR-type" evidence="2">
    <location>
        <begin position="13"/>
        <end position="59"/>
    </location>
</feature>
<dbReference type="Pfam" id="PF00440">
    <property type="entry name" value="TetR_N"/>
    <property type="match status" value="1"/>
</dbReference>
<dbReference type="InterPro" id="IPR009057">
    <property type="entry name" value="Homeodomain-like_sf"/>
</dbReference>
<comment type="caution">
    <text evidence="3">The sequence shown here is derived from an EMBL/GenBank/DDBJ whole genome shotgun (WGS) entry which is preliminary data.</text>
</comment>
<reference evidence="3 4" key="1">
    <citation type="submission" date="2024-09" db="EMBL/GenBank/DDBJ databases">
        <authorList>
            <person name="Sun Q."/>
            <person name="Mori K."/>
        </authorList>
    </citation>
    <scope>NUCLEOTIDE SEQUENCE [LARGE SCALE GENOMIC DNA]</scope>
    <source>
        <strain evidence="3 4">CCM 7659</strain>
    </source>
</reference>
<dbReference type="EMBL" id="JBHMDY010000006">
    <property type="protein sequence ID" value="MFB9260536.1"/>
    <property type="molecule type" value="Genomic_DNA"/>
</dbReference>
<evidence type="ECO:0000313" key="3">
    <source>
        <dbReference type="EMBL" id="MFB9260536.1"/>
    </source>
</evidence>
<evidence type="ECO:0000259" key="2">
    <source>
        <dbReference type="Pfam" id="PF00440"/>
    </source>
</evidence>
<dbReference type="Gene3D" id="1.10.357.10">
    <property type="entry name" value="Tetracycline Repressor, domain 2"/>
    <property type="match status" value="1"/>
</dbReference>